<dbReference type="EMBL" id="QXGM01000001">
    <property type="protein sequence ID" value="RSX55536.1"/>
    <property type="molecule type" value="Genomic_DNA"/>
</dbReference>
<dbReference type="Pfam" id="PF03990">
    <property type="entry name" value="DUF348"/>
    <property type="match status" value="1"/>
</dbReference>
<comment type="caution">
    <text evidence="4">The sequence shown here is derived from an EMBL/GenBank/DDBJ whole genome shotgun (WGS) entry which is preliminary data.</text>
</comment>
<dbReference type="SMART" id="SM01208">
    <property type="entry name" value="G5"/>
    <property type="match status" value="1"/>
</dbReference>
<dbReference type="PROSITE" id="PS51109">
    <property type="entry name" value="G5"/>
    <property type="match status" value="1"/>
</dbReference>
<feature type="transmembrane region" description="Helical" evidence="2">
    <location>
        <begin position="20"/>
        <end position="45"/>
    </location>
</feature>
<evidence type="ECO:0000259" key="3">
    <source>
        <dbReference type="PROSITE" id="PS51109"/>
    </source>
</evidence>
<dbReference type="Gene3D" id="2.20.230.10">
    <property type="entry name" value="Resuscitation-promoting factor rpfb"/>
    <property type="match status" value="1"/>
</dbReference>
<dbReference type="Pfam" id="PF07501">
    <property type="entry name" value="G5"/>
    <property type="match status" value="1"/>
</dbReference>
<protein>
    <submittedName>
        <fullName evidence="4">G5 domain-containing protein</fullName>
    </submittedName>
</protein>
<accession>A0A430FRN2</accession>
<dbReference type="InterPro" id="IPR011098">
    <property type="entry name" value="G5_dom"/>
</dbReference>
<dbReference type="Proteomes" id="UP000287609">
    <property type="component" value="Unassembled WGS sequence"/>
</dbReference>
<keyword evidence="2" id="KW-1133">Transmembrane helix</keyword>
<evidence type="ECO:0000256" key="1">
    <source>
        <dbReference type="ARBA" id="ARBA00022729"/>
    </source>
</evidence>
<evidence type="ECO:0000313" key="4">
    <source>
        <dbReference type="EMBL" id="RSX55536.1"/>
    </source>
</evidence>
<feature type="domain" description="G5" evidence="3">
    <location>
        <begin position="134"/>
        <end position="214"/>
    </location>
</feature>
<evidence type="ECO:0000256" key="2">
    <source>
        <dbReference type="SAM" id="Phobius"/>
    </source>
</evidence>
<name>A0A430FRN2_9BIFI</name>
<dbReference type="AlphaFoldDB" id="A0A430FRN2"/>
<proteinExistence type="predicted"/>
<dbReference type="OrthoDB" id="9766277at2"/>
<dbReference type="RefSeq" id="WP_125962765.1">
    <property type="nucleotide sequence ID" value="NZ_QXGM01000001.1"/>
</dbReference>
<reference evidence="4 5" key="1">
    <citation type="submission" date="2018-09" db="EMBL/GenBank/DDBJ databases">
        <title>Characterization of the phylogenetic diversity of five novel species belonging to the genus Bifidobacterium.</title>
        <authorList>
            <person name="Lugli G.A."/>
            <person name="Duranti S."/>
            <person name="Milani C."/>
        </authorList>
    </citation>
    <scope>NUCLEOTIDE SEQUENCE [LARGE SCALE GENOMIC DNA]</scope>
    <source>
        <strain evidence="4 5">2036B</strain>
    </source>
</reference>
<dbReference type="InterPro" id="IPR007137">
    <property type="entry name" value="DUF348"/>
</dbReference>
<gene>
    <name evidence="4" type="ORF">D2E26_0099</name>
</gene>
<keyword evidence="2" id="KW-0812">Transmembrane</keyword>
<organism evidence="4 5">
    <name type="scientific">Bifidobacterium dolichotidis</name>
    <dbReference type="NCBI Taxonomy" id="2306976"/>
    <lineage>
        <taxon>Bacteria</taxon>
        <taxon>Bacillati</taxon>
        <taxon>Actinomycetota</taxon>
        <taxon>Actinomycetes</taxon>
        <taxon>Bifidobacteriales</taxon>
        <taxon>Bifidobacteriaceae</taxon>
        <taxon>Bifidobacterium</taxon>
    </lineage>
</organism>
<sequence length="337" mass="36695">MTDHRAAHSPTLRSLSKRQWIKICAGVAVVAAVITGGVATSNFYVDQHKDAAPQVTAVSASDAQAASRGTSREALTGSTSYVKVVINGKSQNIYGTNFTDVKSVLDAADITLDPEDTVSPSLKTKVDENTVIKIDRAGAQLETTDQKVPFNTIRKEDPNLEEGQEKVETEGQDGILECSNLVQKAGNKVLSSYAFTTKLKKAPVDKVVLVGTKKANQHANNDNKASTPSTDIGTTTPIGEMQQWAHDYLLANGYSEADFTATVYIIGRESGWSVTATNPSSGAYGLPQSYPGNKMASHGADWQTNYQTQLRWFWDYCKDRYGSIQGAYQFWLANHHY</sequence>
<keyword evidence="2" id="KW-0472">Membrane</keyword>
<evidence type="ECO:0000313" key="5">
    <source>
        <dbReference type="Proteomes" id="UP000287609"/>
    </source>
</evidence>
<keyword evidence="5" id="KW-1185">Reference proteome</keyword>
<dbReference type="InterPro" id="IPR023346">
    <property type="entry name" value="Lysozyme-like_dom_sf"/>
</dbReference>
<dbReference type="Gene3D" id="1.10.530.10">
    <property type="match status" value="1"/>
</dbReference>
<dbReference type="SUPFAM" id="SSF53955">
    <property type="entry name" value="Lysozyme-like"/>
    <property type="match status" value="1"/>
</dbReference>
<keyword evidence="1" id="KW-0732">Signal</keyword>